<protein>
    <recommendedName>
        <fullName evidence="4">Putative pterin-4-alpha-carbinolamine dehydratase</fullName>
        <ecNumber evidence="3">4.2.1.96</ecNumber>
    </recommendedName>
</protein>
<comment type="catalytic activity">
    <reaction evidence="1">
        <text>(4aS,6R)-4a-hydroxy-L-erythro-5,6,7,8-tetrahydrobiopterin = (6R)-L-erythro-6,7-dihydrobiopterin + H2O</text>
        <dbReference type="Rhea" id="RHEA:11920"/>
        <dbReference type="ChEBI" id="CHEBI:15377"/>
        <dbReference type="ChEBI" id="CHEBI:15642"/>
        <dbReference type="ChEBI" id="CHEBI:43120"/>
        <dbReference type="EC" id="4.2.1.96"/>
    </reaction>
</comment>
<dbReference type="PANTHER" id="PTHR35908">
    <property type="entry name" value="HYPOTHETICAL FUSION PROTEIN"/>
    <property type="match status" value="1"/>
</dbReference>
<dbReference type="EMBL" id="JACDUR010000009">
    <property type="protein sequence ID" value="MBA2896515.1"/>
    <property type="molecule type" value="Genomic_DNA"/>
</dbReference>
<name>A0A7W0HUW1_9ACTN</name>
<accession>A0A7W0HUW1</accession>
<comment type="caution">
    <text evidence="7">The sequence shown here is derived from an EMBL/GenBank/DDBJ whole genome shotgun (WGS) entry which is preliminary data.</text>
</comment>
<dbReference type="EC" id="4.2.1.96" evidence="3"/>
<dbReference type="RefSeq" id="WP_181615253.1">
    <property type="nucleotide sequence ID" value="NZ_BAABAM010000004.1"/>
</dbReference>
<keyword evidence="8" id="KW-1185">Reference proteome</keyword>
<dbReference type="InterPro" id="IPR036428">
    <property type="entry name" value="PCD_sf"/>
</dbReference>
<dbReference type="PANTHER" id="PTHR35908:SF1">
    <property type="entry name" value="CONSERVED PROTEIN"/>
    <property type="match status" value="1"/>
</dbReference>
<comment type="similarity">
    <text evidence="2">Belongs to the pterin-4-alpha-carbinolamine dehydratase family.</text>
</comment>
<dbReference type="AlphaFoldDB" id="A0A7W0HUW1"/>
<sequence>MRITALQFHESEGVDDWRVLAFGACAHFVTGSFSTGVALVGAIGALAGQVGKDPDVDLRPGHVTVRLLTLEQSGLTEADRELAVLISRAARELGVSADPSAVSDVQFAIDVMDLAKVRPFWAAVLGYEEWGEEDVIDPRLRMPSIWFQEMDEPRTQRNRIHIDVFVPHDQAEARVAAAVAAGGRVLYDAQAPTWWTLADPEGNEVDVATWLGRDGF</sequence>
<evidence type="ECO:0000259" key="6">
    <source>
        <dbReference type="Pfam" id="PF18029"/>
    </source>
</evidence>
<dbReference type="SUPFAM" id="SSF55248">
    <property type="entry name" value="PCD-like"/>
    <property type="match status" value="1"/>
</dbReference>
<evidence type="ECO:0000256" key="2">
    <source>
        <dbReference type="ARBA" id="ARBA00006472"/>
    </source>
</evidence>
<proteinExistence type="inferred from homology"/>
<dbReference type="InterPro" id="IPR041581">
    <property type="entry name" value="Glyoxalase_6"/>
</dbReference>
<dbReference type="Pfam" id="PF18029">
    <property type="entry name" value="Glyoxalase_6"/>
    <property type="match status" value="1"/>
</dbReference>
<dbReference type="Proteomes" id="UP000530928">
    <property type="component" value="Unassembled WGS sequence"/>
</dbReference>
<feature type="domain" description="Glyoxalase-like" evidence="6">
    <location>
        <begin position="106"/>
        <end position="207"/>
    </location>
</feature>
<evidence type="ECO:0000256" key="5">
    <source>
        <dbReference type="ARBA" id="ARBA00023239"/>
    </source>
</evidence>
<dbReference type="GO" id="GO:0008124">
    <property type="term" value="F:4-alpha-hydroxytetrahydrobiopterin dehydratase activity"/>
    <property type="evidence" value="ECO:0007669"/>
    <property type="project" value="UniProtKB-EC"/>
</dbReference>
<evidence type="ECO:0000313" key="8">
    <source>
        <dbReference type="Proteomes" id="UP000530928"/>
    </source>
</evidence>
<gene>
    <name evidence="7" type="ORF">HNR30_007906</name>
</gene>
<dbReference type="Pfam" id="PF01329">
    <property type="entry name" value="Pterin_4a"/>
    <property type="match status" value="1"/>
</dbReference>
<dbReference type="InterPro" id="IPR029068">
    <property type="entry name" value="Glyas_Bleomycin-R_OHBP_Dase"/>
</dbReference>
<evidence type="ECO:0000256" key="1">
    <source>
        <dbReference type="ARBA" id="ARBA00001554"/>
    </source>
</evidence>
<evidence type="ECO:0000313" key="7">
    <source>
        <dbReference type="EMBL" id="MBA2896515.1"/>
    </source>
</evidence>
<dbReference type="InterPro" id="IPR001533">
    <property type="entry name" value="Pterin_deHydtase"/>
</dbReference>
<dbReference type="SUPFAM" id="SSF54593">
    <property type="entry name" value="Glyoxalase/Bleomycin resistance protein/Dihydroxybiphenyl dioxygenase"/>
    <property type="match status" value="1"/>
</dbReference>
<evidence type="ECO:0000256" key="4">
    <source>
        <dbReference type="ARBA" id="ARBA00021735"/>
    </source>
</evidence>
<keyword evidence="5 7" id="KW-0456">Lyase</keyword>
<dbReference type="GO" id="GO:0006729">
    <property type="term" value="P:tetrahydrobiopterin biosynthetic process"/>
    <property type="evidence" value="ECO:0007669"/>
    <property type="project" value="InterPro"/>
</dbReference>
<evidence type="ECO:0000256" key="3">
    <source>
        <dbReference type="ARBA" id="ARBA00013252"/>
    </source>
</evidence>
<reference evidence="7 8" key="1">
    <citation type="submission" date="2020-07" db="EMBL/GenBank/DDBJ databases">
        <title>Genomic Encyclopedia of Type Strains, Phase IV (KMG-IV): sequencing the most valuable type-strain genomes for metagenomic binning, comparative biology and taxonomic classification.</title>
        <authorList>
            <person name="Goeker M."/>
        </authorList>
    </citation>
    <scope>NUCLEOTIDE SEQUENCE [LARGE SCALE GENOMIC DNA]</scope>
    <source>
        <strain evidence="7 8">DSM 45533</strain>
    </source>
</reference>
<dbReference type="Gene3D" id="3.30.1360.20">
    <property type="entry name" value="Transcriptional coactivator/pterin dehydratase"/>
    <property type="match status" value="1"/>
</dbReference>
<dbReference type="Gene3D" id="3.10.180.10">
    <property type="entry name" value="2,3-Dihydroxybiphenyl 1,2-Dioxygenase, domain 1"/>
    <property type="match status" value="1"/>
</dbReference>
<organism evidence="7 8">
    <name type="scientific">Nonomuraea soli</name>
    <dbReference type="NCBI Taxonomy" id="1032476"/>
    <lineage>
        <taxon>Bacteria</taxon>
        <taxon>Bacillati</taxon>
        <taxon>Actinomycetota</taxon>
        <taxon>Actinomycetes</taxon>
        <taxon>Streptosporangiales</taxon>
        <taxon>Streptosporangiaceae</taxon>
        <taxon>Nonomuraea</taxon>
    </lineage>
</organism>